<name>A0A9N9D4V0_9GLOM</name>
<dbReference type="Proteomes" id="UP000789342">
    <property type="component" value="Unassembled WGS sequence"/>
</dbReference>
<feature type="compositionally biased region" description="Low complexity" evidence="1">
    <location>
        <begin position="94"/>
        <end position="118"/>
    </location>
</feature>
<gene>
    <name evidence="2" type="ORF">AMORRO_LOCUS8746</name>
</gene>
<evidence type="ECO:0000313" key="3">
    <source>
        <dbReference type="Proteomes" id="UP000789342"/>
    </source>
</evidence>
<comment type="caution">
    <text evidence="2">The sequence shown here is derived from an EMBL/GenBank/DDBJ whole genome shotgun (WGS) entry which is preliminary data.</text>
</comment>
<proteinExistence type="predicted"/>
<keyword evidence="3" id="KW-1185">Reference proteome</keyword>
<dbReference type="InterPro" id="IPR032675">
    <property type="entry name" value="LRR_dom_sf"/>
</dbReference>
<evidence type="ECO:0000313" key="2">
    <source>
        <dbReference type="EMBL" id="CAG8623021.1"/>
    </source>
</evidence>
<reference evidence="2" key="1">
    <citation type="submission" date="2021-06" db="EMBL/GenBank/DDBJ databases">
        <authorList>
            <person name="Kallberg Y."/>
            <person name="Tangrot J."/>
            <person name="Rosling A."/>
        </authorList>
    </citation>
    <scope>NUCLEOTIDE SEQUENCE</scope>
    <source>
        <strain evidence="2">CL551</strain>
    </source>
</reference>
<dbReference type="Gene3D" id="3.80.10.10">
    <property type="entry name" value="Ribonuclease Inhibitor"/>
    <property type="match status" value="1"/>
</dbReference>
<evidence type="ECO:0000256" key="1">
    <source>
        <dbReference type="SAM" id="MobiDB-lite"/>
    </source>
</evidence>
<organism evidence="2 3">
    <name type="scientific">Acaulospora morrowiae</name>
    <dbReference type="NCBI Taxonomy" id="94023"/>
    <lineage>
        <taxon>Eukaryota</taxon>
        <taxon>Fungi</taxon>
        <taxon>Fungi incertae sedis</taxon>
        <taxon>Mucoromycota</taxon>
        <taxon>Glomeromycotina</taxon>
        <taxon>Glomeromycetes</taxon>
        <taxon>Diversisporales</taxon>
        <taxon>Acaulosporaceae</taxon>
        <taxon>Acaulospora</taxon>
    </lineage>
</organism>
<dbReference type="EMBL" id="CAJVPV010007793">
    <property type="protein sequence ID" value="CAG8623021.1"/>
    <property type="molecule type" value="Genomic_DNA"/>
</dbReference>
<dbReference type="SUPFAM" id="SSF52047">
    <property type="entry name" value="RNI-like"/>
    <property type="match status" value="1"/>
</dbReference>
<protein>
    <submittedName>
        <fullName evidence="2">17462_t:CDS:1</fullName>
    </submittedName>
</protein>
<feature type="region of interest" description="Disordered" evidence="1">
    <location>
        <begin position="87"/>
        <end position="126"/>
    </location>
</feature>
<dbReference type="AlphaFoldDB" id="A0A9N9D4V0"/>
<accession>A0A9N9D4V0</accession>
<dbReference type="OrthoDB" id="550575at2759"/>
<sequence length="594" mass="68255">MKKSPFCFRFFGTRSVQKVSTSGSKQILNSECLQHVFLFLTDDNRALHSCLFINKFWSRNVIPVLWKCPFRRWNLSSNNDYLQSGASSQNYLPSNRSSSQSHFSQNRSSSQSHFSQNQTVQDDNSPSRSITKLLLVYLLCLEKNERKILKNALKTAKVKFPKPKFRSTYYHYATYLQDLSLRNLEHAVIILLRSLSKRNNKNKGNNMKFQIEFLTTTLFKLFLRQATNLHTLTIDKFLEFTDIPGTSVFSIPACLSRVEKFELIFHKTPNFLLLLQTLPSICTSIRNLSITFPPAADIGNEATDLESDIMIGDSLSNIIKSQMNLREFHLKGGNSVIEKLFSSLQCQFKSLRTLEFNSVNLSGASLRYLSACQTLKSLTLWNCQGFSMNEAKSLVSSKYRLRELRLWSSRKSPGVTATIIKHVGRTVKKLWVDVLSLETIHAISNYCPIVTDVRILDYLPKQHPFLVRLLKETRIERLTISREMNVGPGVINLIGQDLPEELKYLKLDCGVDVKQLEDLLYGCKCELKILIVKYFKVELAHLKVISEFAKSQKSLRVIGVGGKQEYSEKELLELKMMRENYGIFIIPLSELDFW</sequence>